<evidence type="ECO:0000256" key="1">
    <source>
        <dbReference type="SAM" id="MobiDB-lite"/>
    </source>
</evidence>
<reference evidence="3" key="1">
    <citation type="journal article" date="2020" name="Stud. Mycol.">
        <title>101 Dothideomycetes genomes: a test case for predicting lifestyles and emergence of pathogens.</title>
        <authorList>
            <person name="Haridas S."/>
            <person name="Albert R."/>
            <person name="Binder M."/>
            <person name="Bloem J."/>
            <person name="Labutti K."/>
            <person name="Salamov A."/>
            <person name="Andreopoulos B."/>
            <person name="Baker S."/>
            <person name="Barry K."/>
            <person name="Bills G."/>
            <person name="Bluhm B."/>
            <person name="Cannon C."/>
            <person name="Castanera R."/>
            <person name="Culley D."/>
            <person name="Daum C."/>
            <person name="Ezra D."/>
            <person name="Gonzalez J."/>
            <person name="Henrissat B."/>
            <person name="Kuo A."/>
            <person name="Liang C."/>
            <person name="Lipzen A."/>
            <person name="Lutzoni F."/>
            <person name="Magnuson J."/>
            <person name="Mondo S."/>
            <person name="Nolan M."/>
            <person name="Ohm R."/>
            <person name="Pangilinan J."/>
            <person name="Park H.-J."/>
            <person name="Ramirez L."/>
            <person name="Alfaro M."/>
            <person name="Sun H."/>
            <person name="Tritt A."/>
            <person name="Yoshinaga Y."/>
            <person name="Zwiers L.-H."/>
            <person name="Turgeon B."/>
            <person name="Goodwin S."/>
            <person name="Spatafora J."/>
            <person name="Crous P."/>
            <person name="Grigoriev I."/>
        </authorList>
    </citation>
    <scope>NUCLEOTIDE SEQUENCE</scope>
    <source>
        <strain evidence="3">CBS 110217</strain>
    </source>
</reference>
<protein>
    <recommendedName>
        <fullName evidence="5">Apple domain-containing protein</fullName>
    </recommendedName>
</protein>
<keyword evidence="2" id="KW-1133">Transmembrane helix</keyword>
<dbReference type="Gene3D" id="3.50.4.10">
    <property type="entry name" value="Hepatocyte Growth Factor"/>
    <property type="match status" value="1"/>
</dbReference>
<evidence type="ECO:0000256" key="2">
    <source>
        <dbReference type="SAM" id="Phobius"/>
    </source>
</evidence>
<dbReference type="EMBL" id="ML978213">
    <property type="protein sequence ID" value="KAF2028371.1"/>
    <property type="molecule type" value="Genomic_DNA"/>
</dbReference>
<proteinExistence type="predicted"/>
<feature type="transmembrane region" description="Helical" evidence="2">
    <location>
        <begin position="54"/>
        <end position="80"/>
    </location>
</feature>
<feature type="region of interest" description="Disordered" evidence="1">
    <location>
        <begin position="1"/>
        <end position="40"/>
    </location>
</feature>
<dbReference type="Proteomes" id="UP000799777">
    <property type="component" value="Unassembled WGS sequence"/>
</dbReference>
<keyword evidence="2" id="KW-0472">Membrane</keyword>
<name>A0A9P4H832_9PLEO</name>
<evidence type="ECO:0000313" key="4">
    <source>
        <dbReference type="Proteomes" id="UP000799777"/>
    </source>
</evidence>
<keyword evidence="4" id="KW-1185">Reference proteome</keyword>
<evidence type="ECO:0000313" key="3">
    <source>
        <dbReference type="EMBL" id="KAF2028371.1"/>
    </source>
</evidence>
<accession>A0A9P4H832</accession>
<dbReference type="OrthoDB" id="5358884at2759"/>
<evidence type="ECO:0008006" key="5">
    <source>
        <dbReference type="Google" id="ProtNLM"/>
    </source>
</evidence>
<comment type="caution">
    <text evidence="3">The sequence shown here is derived from an EMBL/GenBank/DDBJ whole genome shotgun (WGS) entry which is preliminary data.</text>
</comment>
<keyword evidence="2" id="KW-0812">Transmembrane</keyword>
<dbReference type="AlphaFoldDB" id="A0A9P4H832"/>
<gene>
    <name evidence="3" type="ORF">EK21DRAFT_90657</name>
</gene>
<organism evidence="3 4">
    <name type="scientific">Setomelanomma holmii</name>
    <dbReference type="NCBI Taxonomy" id="210430"/>
    <lineage>
        <taxon>Eukaryota</taxon>
        <taxon>Fungi</taxon>
        <taxon>Dikarya</taxon>
        <taxon>Ascomycota</taxon>
        <taxon>Pezizomycotina</taxon>
        <taxon>Dothideomycetes</taxon>
        <taxon>Pleosporomycetidae</taxon>
        <taxon>Pleosporales</taxon>
        <taxon>Pleosporineae</taxon>
        <taxon>Phaeosphaeriaceae</taxon>
        <taxon>Setomelanomma</taxon>
    </lineage>
</organism>
<sequence length="242" mass="25797">MSHEPKPSSPQIAYADAPELYNSYQHQPPPQNAPAHPATEADKKRTILGLRRQTFWLVLILVFVLLAAAVGGGVGGSIAVQNAKSKAQSTSSPSQATRVITVAPSFTSVTASQPTTSSASTALDTNIYTPKLPDDVLRVSNTCDGSGHFAVVLANRVWDFSCNANTDAPGNDIAAFVSYTMKNCLESCALTNAIQSNQKCVGVVFSENLRKLYDSNGANCYLKTTTSNNHTNTDWKLAVLST</sequence>